<name>A0A4R9GR44_9LEPT</name>
<keyword evidence="3 5" id="KW-1133">Transmembrane helix</keyword>
<evidence type="ECO:0000256" key="4">
    <source>
        <dbReference type="ARBA" id="ARBA00023136"/>
    </source>
</evidence>
<evidence type="ECO:0000256" key="5">
    <source>
        <dbReference type="SAM" id="Phobius"/>
    </source>
</evidence>
<dbReference type="AlphaFoldDB" id="A0A4R9GR44"/>
<keyword evidence="2 5" id="KW-0812">Transmembrane</keyword>
<sequence>MEANSFPVDALIRVISFITLPFLCGGIIQKIRSYGQGRRGAPVLQIFYDTIRMIRKYPIDGPFSGFFTESSAIFVFTFGVTLWSLVSFEWASLLLVPFLIGMIRFATVAYAVENGTSFGGMGAARETLLYVLAEPILILVLVVFESNLVFQASVPNLAFGFLFLMGALLIVLSDLAKPPFDDPRTHLELTMVHEAMLLEASGRTRAFFELAHQLKTASLVLLITKLGLEHVEIFLNLITNPIARELSVTGGALFLSALIGYWEANSTRRKWVWIPELLGLNFIFMLILGILLKLG</sequence>
<keyword evidence="4 5" id="KW-0472">Membrane</keyword>
<evidence type="ECO:0000313" key="6">
    <source>
        <dbReference type="EMBL" id="TGK18876.1"/>
    </source>
</evidence>
<dbReference type="Pfam" id="PF00146">
    <property type="entry name" value="NADHdh"/>
    <property type="match status" value="1"/>
</dbReference>
<comment type="subcellular location">
    <subcellularLocation>
        <location evidence="1">Membrane</location>
        <topology evidence="1">Multi-pass membrane protein</topology>
    </subcellularLocation>
</comment>
<dbReference type="OrthoDB" id="9778499at2"/>
<protein>
    <submittedName>
        <fullName evidence="6">Formate hydrogenase</fullName>
    </submittedName>
</protein>
<evidence type="ECO:0000313" key="7">
    <source>
        <dbReference type="Proteomes" id="UP000297855"/>
    </source>
</evidence>
<feature type="transmembrane region" description="Helical" evidence="5">
    <location>
        <begin position="90"/>
        <end position="112"/>
    </location>
</feature>
<evidence type="ECO:0000256" key="3">
    <source>
        <dbReference type="ARBA" id="ARBA00022989"/>
    </source>
</evidence>
<feature type="transmembrane region" description="Helical" evidence="5">
    <location>
        <begin position="124"/>
        <end position="144"/>
    </location>
</feature>
<feature type="transmembrane region" description="Helical" evidence="5">
    <location>
        <begin position="270"/>
        <end position="292"/>
    </location>
</feature>
<dbReference type="PANTHER" id="PTHR43359:SF1">
    <property type="entry name" value="FORMATE HYDROGENLYASE SUBUNIT 4-RELATED"/>
    <property type="match status" value="1"/>
</dbReference>
<dbReference type="PANTHER" id="PTHR43359">
    <property type="entry name" value="FORMATE HYDROGENLYASE SUBUNIT 4"/>
    <property type="match status" value="1"/>
</dbReference>
<feature type="transmembrane region" description="Helical" evidence="5">
    <location>
        <begin position="156"/>
        <end position="176"/>
    </location>
</feature>
<dbReference type="GO" id="GO:0005886">
    <property type="term" value="C:plasma membrane"/>
    <property type="evidence" value="ECO:0007669"/>
    <property type="project" value="TreeGrafter"/>
</dbReference>
<dbReference type="EMBL" id="RQEV01000009">
    <property type="protein sequence ID" value="TGK18876.1"/>
    <property type="molecule type" value="Genomic_DNA"/>
</dbReference>
<dbReference type="InterPro" id="IPR052561">
    <property type="entry name" value="ComplexI_Subunit1"/>
</dbReference>
<organism evidence="6 7">
    <name type="scientific">Leptospira fluminis</name>
    <dbReference type="NCBI Taxonomy" id="2484979"/>
    <lineage>
        <taxon>Bacteria</taxon>
        <taxon>Pseudomonadati</taxon>
        <taxon>Spirochaetota</taxon>
        <taxon>Spirochaetia</taxon>
        <taxon>Leptospirales</taxon>
        <taxon>Leptospiraceae</taxon>
        <taxon>Leptospira</taxon>
    </lineage>
</organism>
<comment type="caution">
    <text evidence="6">The sequence shown here is derived from an EMBL/GenBank/DDBJ whole genome shotgun (WGS) entry which is preliminary data.</text>
</comment>
<feature type="transmembrane region" description="Helical" evidence="5">
    <location>
        <begin position="6"/>
        <end position="28"/>
    </location>
</feature>
<evidence type="ECO:0000256" key="2">
    <source>
        <dbReference type="ARBA" id="ARBA00022692"/>
    </source>
</evidence>
<dbReference type="Proteomes" id="UP000297855">
    <property type="component" value="Unassembled WGS sequence"/>
</dbReference>
<keyword evidence="7" id="KW-1185">Reference proteome</keyword>
<evidence type="ECO:0000256" key="1">
    <source>
        <dbReference type="ARBA" id="ARBA00004141"/>
    </source>
</evidence>
<gene>
    <name evidence="6" type="ORF">EHO61_08135</name>
</gene>
<feature type="transmembrane region" description="Helical" evidence="5">
    <location>
        <begin position="63"/>
        <end position="84"/>
    </location>
</feature>
<dbReference type="InterPro" id="IPR001694">
    <property type="entry name" value="NADH_UbQ_OxRdtase_su1/FPO"/>
</dbReference>
<reference evidence="6" key="1">
    <citation type="journal article" date="2019" name="PLoS Negl. Trop. Dis.">
        <title>Revisiting the worldwide diversity of Leptospira species in the environment.</title>
        <authorList>
            <person name="Vincent A.T."/>
            <person name="Schiettekatte O."/>
            <person name="Bourhy P."/>
            <person name="Veyrier F.J."/>
            <person name="Picardeau M."/>
        </authorList>
    </citation>
    <scope>NUCLEOTIDE SEQUENCE [LARGE SCALE GENOMIC DNA]</scope>
    <source>
        <strain evidence="6">SCS5</strain>
    </source>
</reference>
<proteinExistence type="predicted"/>
<accession>A0A4R9GR44</accession>
<dbReference type="RefSeq" id="WP_135813143.1">
    <property type="nucleotide sequence ID" value="NZ_RQEV01000009.1"/>
</dbReference>